<evidence type="ECO:0000259" key="1">
    <source>
        <dbReference type="SMART" id="SM00852"/>
    </source>
</evidence>
<feature type="domain" description="MoaB/Mog" evidence="1">
    <location>
        <begin position="38"/>
        <end position="211"/>
    </location>
</feature>
<dbReference type="AlphaFoldDB" id="A9I8L0"/>
<name>A9I8L0_BORPD</name>
<sequence>MRITGLKRCAACARNASSKPDLFHLPDTMAASTSRRIGLIIVGDEILSGRRQDKHFAKVVELLAARGLQLSHVEILPDDRAALTAALRRSFASGDIVLSCGGIGATPDDHTRQAAAAALDVPLQLHPDAEQAIVLRVAEMVAKGQGSPDMSTPENQHRLQMGMFPAGSEIVPNPYNRIPGFFIHDHTFVPGFPVMAWPMLEWTLDTRYAALHHQVAHIEHSFLVFGMPESRIAPVMQVIEQRWAAVRAFSLPSVGEAGGPPHIELGVKGDPGPAAEALAFLQQEVQRLGGRLAP</sequence>
<gene>
    <name evidence="2" type="ordered locus">Bpet0927</name>
</gene>
<dbReference type="InterPro" id="IPR001453">
    <property type="entry name" value="MoaB/Mog_dom"/>
</dbReference>
<dbReference type="SMART" id="SM00852">
    <property type="entry name" value="MoCF_biosynth"/>
    <property type="match status" value="1"/>
</dbReference>
<dbReference type="KEGG" id="bpt:Bpet0927"/>
<protein>
    <recommendedName>
        <fullName evidence="1">MoaB/Mog domain-containing protein</fullName>
    </recommendedName>
</protein>
<accession>A9I8L0</accession>
<keyword evidence="3" id="KW-1185">Reference proteome</keyword>
<dbReference type="PANTHER" id="PTHR13939">
    <property type="entry name" value="NICOTINAMIDE-NUCLEOTIDE AMIDOHYDROLASE PNCC"/>
    <property type="match status" value="1"/>
</dbReference>
<dbReference type="Gene3D" id="3.40.980.10">
    <property type="entry name" value="MoaB/Mog-like domain"/>
    <property type="match status" value="1"/>
</dbReference>
<reference evidence="2 3" key="1">
    <citation type="journal article" date="2008" name="BMC Genomics">
        <title>The missing link: Bordetella petrii is endowed with both the metabolic versatility of environmental bacteria and virulence traits of pathogenic Bordetellae.</title>
        <authorList>
            <person name="Gross R."/>
            <person name="Guzman C.A."/>
            <person name="Sebaihia M."/>
            <person name="Martins Dos Santos V.A."/>
            <person name="Pieper D.H."/>
            <person name="Koebnik R."/>
            <person name="Lechner M."/>
            <person name="Bartels D."/>
            <person name="Buhrmester J."/>
            <person name="Choudhuri J.V."/>
            <person name="Ebensen T."/>
            <person name="Gaigalat L."/>
            <person name="Herrmann S."/>
            <person name="Khachane A.N."/>
            <person name="Larisch C."/>
            <person name="Link S."/>
            <person name="Linke B."/>
            <person name="Meyer F."/>
            <person name="Mormann S."/>
            <person name="Nakunst D."/>
            <person name="Rueckert C."/>
            <person name="Schneiker-Bekel S."/>
            <person name="Schulze K."/>
            <person name="Vorhoelter F.J."/>
            <person name="Yevsa T."/>
            <person name="Engle J.T."/>
            <person name="Goldman W.E."/>
            <person name="Puehler A."/>
            <person name="Goebel U.B."/>
            <person name="Goesmann A."/>
            <person name="Bloecker H."/>
            <person name="Kaiser O."/>
            <person name="Martinez-Arias R."/>
        </authorList>
    </citation>
    <scope>NUCLEOTIDE SEQUENCE [LARGE SCALE GENOMIC DNA]</scope>
    <source>
        <strain evidence="3">ATCC BAA-461 / DSM 12804 / CCUG 43448 / CIP 107267 / Se-1111R</strain>
    </source>
</reference>
<dbReference type="Proteomes" id="UP000001225">
    <property type="component" value="Chromosome"/>
</dbReference>
<dbReference type="SUPFAM" id="SSF53218">
    <property type="entry name" value="Molybdenum cofactor biosynthesis proteins"/>
    <property type="match status" value="1"/>
</dbReference>
<dbReference type="eggNOG" id="COG1058">
    <property type="taxonomic scope" value="Bacteria"/>
</dbReference>
<organism evidence="2 3">
    <name type="scientific">Bordetella petrii (strain ATCC BAA-461 / DSM 12804 / CCUG 43448 / CIP 107267 / Se-1111R)</name>
    <dbReference type="NCBI Taxonomy" id="340100"/>
    <lineage>
        <taxon>Bacteria</taxon>
        <taxon>Pseudomonadati</taxon>
        <taxon>Pseudomonadota</taxon>
        <taxon>Betaproteobacteria</taxon>
        <taxon>Burkholderiales</taxon>
        <taxon>Alcaligenaceae</taxon>
        <taxon>Bordetella</taxon>
    </lineage>
</organism>
<dbReference type="InterPro" id="IPR050101">
    <property type="entry name" value="CinA"/>
</dbReference>
<dbReference type="STRING" id="94624.Bpet0927"/>
<dbReference type="InterPro" id="IPR036425">
    <property type="entry name" value="MoaB/Mog-like_dom_sf"/>
</dbReference>
<proteinExistence type="predicted"/>
<dbReference type="Pfam" id="PF00994">
    <property type="entry name" value="MoCF_biosynth"/>
    <property type="match status" value="1"/>
</dbReference>
<evidence type="ECO:0000313" key="3">
    <source>
        <dbReference type="Proteomes" id="UP000001225"/>
    </source>
</evidence>
<dbReference type="PANTHER" id="PTHR13939:SF0">
    <property type="entry name" value="NMN AMIDOHYDROLASE-LIKE PROTEIN YFAY"/>
    <property type="match status" value="1"/>
</dbReference>
<evidence type="ECO:0000313" key="2">
    <source>
        <dbReference type="EMBL" id="CAP41259.1"/>
    </source>
</evidence>
<dbReference type="CDD" id="cd00885">
    <property type="entry name" value="cinA"/>
    <property type="match status" value="1"/>
</dbReference>
<dbReference type="EMBL" id="AM902716">
    <property type="protein sequence ID" value="CAP41259.1"/>
    <property type="molecule type" value="Genomic_DNA"/>
</dbReference>